<keyword evidence="7 8" id="KW-0807">Transducer</keyword>
<dbReference type="Proteomes" id="UP001152320">
    <property type="component" value="Chromosome 15"/>
</dbReference>
<feature type="transmembrane region" description="Helical" evidence="9">
    <location>
        <begin position="40"/>
        <end position="63"/>
    </location>
</feature>
<evidence type="ECO:0000256" key="1">
    <source>
        <dbReference type="ARBA" id="ARBA00004141"/>
    </source>
</evidence>
<dbReference type="InterPro" id="IPR017452">
    <property type="entry name" value="GPCR_Rhodpsn_7TM"/>
</dbReference>
<evidence type="ECO:0000259" key="10">
    <source>
        <dbReference type="PROSITE" id="PS50262"/>
    </source>
</evidence>
<feature type="transmembrane region" description="Helical" evidence="9">
    <location>
        <begin position="75"/>
        <end position="94"/>
    </location>
</feature>
<dbReference type="EMBL" id="JAIZAY010000015">
    <property type="protein sequence ID" value="KAJ8028244.1"/>
    <property type="molecule type" value="Genomic_DNA"/>
</dbReference>
<evidence type="ECO:0000256" key="9">
    <source>
        <dbReference type="SAM" id="Phobius"/>
    </source>
</evidence>
<keyword evidence="2 8" id="KW-0812">Transmembrane</keyword>
<dbReference type="CDD" id="cd00637">
    <property type="entry name" value="7tm_classA_rhodopsin-like"/>
    <property type="match status" value="1"/>
</dbReference>
<dbReference type="PROSITE" id="PS50262">
    <property type="entry name" value="G_PROTEIN_RECEP_F1_2"/>
    <property type="match status" value="1"/>
</dbReference>
<dbReference type="PROSITE" id="PS00237">
    <property type="entry name" value="G_PROTEIN_RECEP_F1_1"/>
    <property type="match status" value="1"/>
</dbReference>
<evidence type="ECO:0000256" key="7">
    <source>
        <dbReference type="ARBA" id="ARBA00023224"/>
    </source>
</evidence>
<name>A0A9Q1GYT4_HOLLE</name>
<evidence type="ECO:0000256" key="4">
    <source>
        <dbReference type="ARBA" id="ARBA00023040"/>
    </source>
</evidence>
<evidence type="ECO:0000256" key="5">
    <source>
        <dbReference type="ARBA" id="ARBA00023136"/>
    </source>
</evidence>
<keyword evidence="4 8" id="KW-0297">G-protein coupled receptor</keyword>
<dbReference type="Pfam" id="PF00001">
    <property type="entry name" value="7tm_1"/>
    <property type="match status" value="1"/>
</dbReference>
<keyword evidence="5 9" id="KW-0472">Membrane</keyword>
<evidence type="ECO:0000256" key="2">
    <source>
        <dbReference type="ARBA" id="ARBA00022692"/>
    </source>
</evidence>
<organism evidence="11 12">
    <name type="scientific">Holothuria leucospilota</name>
    <name type="common">Black long sea cucumber</name>
    <name type="synonym">Mertensiothuria leucospilota</name>
    <dbReference type="NCBI Taxonomy" id="206669"/>
    <lineage>
        <taxon>Eukaryota</taxon>
        <taxon>Metazoa</taxon>
        <taxon>Echinodermata</taxon>
        <taxon>Eleutherozoa</taxon>
        <taxon>Echinozoa</taxon>
        <taxon>Holothuroidea</taxon>
        <taxon>Aspidochirotacea</taxon>
        <taxon>Aspidochirotida</taxon>
        <taxon>Holothuriidae</taxon>
        <taxon>Holothuria</taxon>
    </lineage>
</organism>
<keyword evidence="6 8" id="KW-0675">Receptor</keyword>
<dbReference type="PANTHER" id="PTHR45695:SF9">
    <property type="entry name" value="LEUCOKININ RECEPTOR"/>
    <property type="match status" value="1"/>
</dbReference>
<feature type="transmembrane region" description="Helical" evidence="9">
    <location>
        <begin position="193"/>
        <end position="218"/>
    </location>
</feature>
<evidence type="ECO:0000313" key="11">
    <source>
        <dbReference type="EMBL" id="KAJ8028244.1"/>
    </source>
</evidence>
<dbReference type="InterPro" id="IPR000276">
    <property type="entry name" value="GPCR_Rhodpsn"/>
</dbReference>
<evidence type="ECO:0000256" key="3">
    <source>
        <dbReference type="ARBA" id="ARBA00022989"/>
    </source>
</evidence>
<proteinExistence type="inferred from homology"/>
<gene>
    <name evidence="11" type="ORF">HOLleu_30430</name>
</gene>
<reference evidence="11" key="1">
    <citation type="submission" date="2021-10" db="EMBL/GenBank/DDBJ databases">
        <title>Tropical sea cucumber genome reveals ecological adaptation and Cuvierian tubules defense mechanism.</title>
        <authorList>
            <person name="Chen T."/>
        </authorList>
    </citation>
    <scope>NUCLEOTIDE SEQUENCE</scope>
    <source>
        <strain evidence="11">Nanhai2018</strain>
        <tissue evidence="11">Muscle</tissue>
    </source>
</reference>
<dbReference type="GO" id="GO:0004930">
    <property type="term" value="F:G protein-coupled receptor activity"/>
    <property type="evidence" value="ECO:0007669"/>
    <property type="project" value="UniProtKB-KW"/>
</dbReference>
<accession>A0A9Q1GYT4</accession>
<feature type="transmembrane region" description="Helical" evidence="9">
    <location>
        <begin position="106"/>
        <end position="131"/>
    </location>
</feature>
<dbReference type="OrthoDB" id="10049706at2759"/>
<evidence type="ECO:0000313" key="12">
    <source>
        <dbReference type="Proteomes" id="UP001152320"/>
    </source>
</evidence>
<feature type="transmembrane region" description="Helical" evidence="9">
    <location>
        <begin position="239"/>
        <end position="261"/>
    </location>
</feature>
<dbReference type="PRINTS" id="PR00237">
    <property type="entry name" value="GPCRRHODOPSN"/>
</dbReference>
<sequence>MKIPTTVDMTSIYNNTTEDYMYTQEATSVSFEPSQGHPPLYLALLYIIFIVGVPANVSIIFLVLTVKQLRNLSNLILCLICTGDFLMIAVIVPYELSLVGHNENMVILSLHLGFIFFICGLSIFSLVMLSYDRHKAVTSPLQAEQTFMSNAIKVSVIVVLSVLVAVPNYFYFIQDSDGNFFVGHWNVLVPGTFAILYVFPLLSIAILYTRMAITLSLHRKRVGESIKRNSKIGQQRNRTAIIVVCLVALFAICWFPFFYVLLCFTFNPGTYHGFQSFCDDWKVIFFLMNSVFDPISIYVLGSRYRHHLVQIYPFRIIRKACCKTRKESATESTMQSMLTSAGSYYRPTTRLNIKKEDV</sequence>
<comment type="caution">
    <text evidence="11">The sequence shown here is derived from an EMBL/GenBank/DDBJ whole genome shotgun (WGS) entry which is preliminary data.</text>
</comment>
<evidence type="ECO:0000256" key="8">
    <source>
        <dbReference type="RuleBase" id="RU000688"/>
    </source>
</evidence>
<comment type="subcellular location">
    <subcellularLocation>
        <location evidence="1">Membrane</location>
        <topology evidence="1">Multi-pass membrane protein</topology>
    </subcellularLocation>
</comment>
<dbReference type="Gene3D" id="1.20.1070.10">
    <property type="entry name" value="Rhodopsin 7-helix transmembrane proteins"/>
    <property type="match status" value="1"/>
</dbReference>
<feature type="domain" description="G-protein coupled receptors family 1 profile" evidence="10">
    <location>
        <begin position="55"/>
        <end position="297"/>
    </location>
</feature>
<dbReference type="AlphaFoldDB" id="A0A9Q1GYT4"/>
<protein>
    <submittedName>
        <fullName evidence="11">Neuromedin-B receptor</fullName>
    </submittedName>
</protein>
<dbReference type="GO" id="GO:0005886">
    <property type="term" value="C:plasma membrane"/>
    <property type="evidence" value="ECO:0007669"/>
    <property type="project" value="TreeGrafter"/>
</dbReference>
<comment type="similarity">
    <text evidence="8">Belongs to the G-protein coupled receptor 1 family.</text>
</comment>
<keyword evidence="3 9" id="KW-1133">Transmembrane helix</keyword>
<dbReference type="SUPFAM" id="SSF81321">
    <property type="entry name" value="Family A G protein-coupled receptor-like"/>
    <property type="match status" value="1"/>
</dbReference>
<feature type="transmembrane region" description="Helical" evidence="9">
    <location>
        <begin position="152"/>
        <end position="173"/>
    </location>
</feature>
<evidence type="ECO:0000256" key="6">
    <source>
        <dbReference type="ARBA" id="ARBA00023170"/>
    </source>
</evidence>
<feature type="transmembrane region" description="Helical" evidence="9">
    <location>
        <begin position="281"/>
        <end position="301"/>
    </location>
</feature>
<dbReference type="PANTHER" id="PTHR45695">
    <property type="entry name" value="LEUCOKININ RECEPTOR-RELATED"/>
    <property type="match status" value="1"/>
</dbReference>
<keyword evidence="12" id="KW-1185">Reference proteome</keyword>